<dbReference type="InterPro" id="IPR023867">
    <property type="entry name" value="Sulphatase_maturase_rSAM"/>
</dbReference>
<dbReference type="PANTHER" id="PTHR43273:SF3">
    <property type="entry name" value="ANAEROBIC SULFATASE-MATURATING ENZYME HOMOLOG ASLB-RELATED"/>
    <property type="match status" value="1"/>
</dbReference>
<dbReference type="CDD" id="cd01335">
    <property type="entry name" value="Radical_SAM"/>
    <property type="match status" value="1"/>
</dbReference>
<comment type="caution">
    <text evidence="9">The sequence shown here is derived from an EMBL/GenBank/DDBJ whole genome shotgun (WGS) entry which is preliminary data.</text>
</comment>
<accession>A0ABQ5ZSW1</accession>
<keyword evidence="3" id="KW-0949">S-adenosyl-L-methionine</keyword>
<dbReference type="SFLD" id="SFLDG01067">
    <property type="entry name" value="SPASM/twitch_domain_containing"/>
    <property type="match status" value="1"/>
</dbReference>
<dbReference type="InterPro" id="IPR013785">
    <property type="entry name" value="Aldolase_TIM"/>
</dbReference>
<proteinExistence type="inferred from homology"/>
<evidence type="ECO:0000256" key="7">
    <source>
        <dbReference type="ARBA" id="ARBA00023601"/>
    </source>
</evidence>
<dbReference type="InterPro" id="IPR000385">
    <property type="entry name" value="MoaA_NifB_PqqE_Fe-S-bd_CS"/>
</dbReference>
<evidence type="ECO:0000259" key="8">
    <source>
        <dbReference type="PROSITE" id="PS51918"/>
    </source>
</evidence>
<dbReference type="Gene3D" id="3.20.20.70">
    <property type="entry name" value="Aldolase class I"/>
    <property type="match status" value="1"/>
</dbReference>
<name>A0ABQ5ZSW1_9GAMM</name>
<dbReference type="Pfam" id="PF04055">
    <property type="entry name" value="Radical_SAM"/>
    <property type="match status" value="1"/>
</dbReference>
<dbReference type="InterPro" id="IPR007197">
    <property type="entry name" value="rSAM"/>
</dbReference>
<evidence type="ECO:0000256" key="5">
    <source>
        <dbReference type="ARBA" id="ARBA00023004"/>
    </source>
</evidence>
<dbReference type="PROSITE" id="PS01305">
    <property type="entry name" value="MOAA_NIFB_PQQE"/>
    <property type="match status" value="1"/>
</dbReference>
<evidence type="ECO:0000256" key="3">
    <source>
        <dbReference type="ARBA" id="ARBA00022691"/>
    </source>
</evidence>
<dbReference type="InterPro" id="IPR058240">
    <property type="entry name" value="rSAM_sf"/>
</dbReference>
<gene>
    <name evidence="9" type="ORF">GCM10007878_06550</name>
</gene>
<evidence type="ECO:0000313" key="10">
    <source>
        <dbReference type="Proteomes" id="UP001156682"/>
    </source>
</evidence>
<comment type="similarity">
    <text evidence="7">Belongs to the radical SAM superfamily. Anaerobic sulfatase-maturating enzyme family.</text>
</comment>
<keyword evidence="4" id="KW-0479">Metal-binding</keyword>
<dbReference type="Proteomes" id="UP001156682">
    <property type="component" value="Unassembled WGS sequence"/>
</dbReference>
<evidence type="ECO:0000256" key="1">
    <source>
        <dbReference type="ARBA" id="ARBA00001966"/>
    </source>
</evidence>
<comment type="cofactor">
    <cofactor evidence="1">
        <name>[4Fe-4S] cluster</name>
        <dbReference type="ChEBI" id="CHEBI:49883"/>
    </cofactor>
</comment>
<dbReference type="PANTHER" id="PTHR43273">
    <property type="entry name" value="ANAEROBIC SULFATASE-MATURATING ENZYME HOMOLOG ASLB-RELATED"/>
    <property type="match status" value="1"/>
</dbReference>
<protein>
    <recommendedName>
        <fullName evidence="8">Radical SAM core domain-containing protein</fullName>
    </recommendedName>
</protein>
<feature type="domain" description="Radical SAM core" evidence="8">
    <location>
        <begin position="64"/>
        <end position="301"/>
    </location>
</feature>
<dbReference type="EMBL" id="BSOR01000012">
    <property type="protein sequence ID" value="GLR63220.1"/>
    <property type="molecule type" value="Genomic_DNA"/>
</dbReference>
<reference evidence="10" key="1">
    <citation type="journal article" date="2019" name="Int. J. Syst. Evol. Microbiol.">
        <title>The Global Catalogue of Microorganisms (GCM) 10K type strain sequencing project: providing services to taxonomists for standard genome sequencing and annotation.</title>
        <authorList>
            <consortium name="The Broad Institute Genomics Platform"/>
            <consortium name="The Broad Institute Genome Sequencing Center for Infectious Disease"/>
            <person name="Wu L."/>
            <person name="Ma J."/>
        </authorList>
    </citation>
    <scope>NUCLEOTIDE SEQUENCE [LARGE SCALE GENOMIC DNA]</scope>
    <source>
        <strain evidence="10">NBRC 100033</strain>
    </source>
</reference>
<keyword evidence="10" id="KW-1185">Reference proteome</keyword>
<keyword evidence="2" id="KW-0004">4Fe-4S</keyword>
<dbReference type="PROSITE" id="PS51918">
    <property type="entry name" value="RADICAL_SAM"/>
    <property type="match status" value="1"/>
</dbReference>
<dbReference type="SFLD" id="SFLDS00029">
    <property type="entry name" value="Radical_SAM"/>
    <property type="match status" value="1"/>
</dbReference>
<sequence>MIQDINILKFQTKTNNCYVFDAITNNIYQVRQNDLDGISNTNFGRENGIRDLESNTPDIRKQVSKNAKTLIIEITEKCNLRCSYCVFDDESKIKERSHGKKSISLKEAKDSVSSFYERTNKEEAFIVFYGGEPLLEFEKIKDIVAHADTISNKKIKYSITTNGIPLNNEKLEFLIKNNFLITFSIDGPKTVNDKYRFKKNKKGVFEELVSKIESIKDNYPEYYSEKVLFNCVINNTEEIDLINKFFAESKIIDSKKVRFSAELSNSEEINKHISNAAVELFNETEKKEILLRPIEQSFIGNLIAKVNHRKLDKYASQGKKICVPFSNRTYIRSSGEIQFCERIQDYGVVSSTTKEDLELASKKIYSEFLSFKKEECSRCFAYNFCEFCPASFMENGKLNKTTSKIKCDGFRKDVKESIRIYIEKNETEQK</sequence>
<organism evidence="9 10">
    <name type="scientific">Marinospirillum insulare</name>
    <dbReference type="NCBI Taxonomy" id="217169"/>
    <lineage>
        <taxon>Bacteria</taxon>
        <taxon>Pseudomonadati</taxon>
        <taxon>Pseudomonadota</taxon>
        <taxon>Gammaproteobacteria</taxon>
        <taxon>Oceanospirillales</taxon>
        <taxon>Oceanospirillaceae</taxon>
        <taxon>Marinospirillum</taxon>
    </lineage>
</organism>
<keyword evidence="6" id="KW-0411">Iron-sulfur</keyword>
<evidence type="ECO:0000256" key="6">
    <source>
        <dbReference type="ARBA" id="ARBA00023014"/>
    </source>
</evidence>
<keyword evidence="5" id="KW-0408">Iron</keyword>
<dbReference type="SUPFAM" id="SSF102114">
    <property type="entry name" value="Radical SAM enzymes"/>
    <property type="match status" value="1"/>
</dbReference>
<dbReference type="SFLD" id="SFLDG01386">
    <property type="entry name" value="main_SPASM_domain-containing"/>
    <property type="match status" value="1"/>
</dbReference>
<evidence type="ECO:0000256" key="2">
    <source>
        <dbReference type="ARBA" id="ARBA00022485"/>
    </source>
</evidence>
<evidence type="ECO:0000313" key="9">
    <source>
        <dbReference type="EMBL" id="GLR63220.1"/>
    </source>
</evidence>
<dbReference type="SFLD" id="SFLDG01384">
    <property type="entry name" value="thioether_bond_formation_requi"/>
    <property type="match status" value="1"/>
</dbReference>
<evidence type="ECO:0000256" key="4">
    <source>
        <dbReference type="ARBA" id="ARBA00022723"/>
    </source>
</evidence>